<protein>
    <submittedName>
        <fullName evidence="1">Uncharacterized protein</fullName>
    </submittedName>
</protein>
<reference evidence="1 2" key="1">
    <citation type="submission" date="2017-04" db="EMBL/GenBank/DDBJ databases">
        <title>Bacillus krulwichiae AM31D Genome sequencing and assembly.</title>
        <authorList>
            <person name="Krulwich T.A."/>
            <person name="Anastor L."/>
            <person name="Ehrlich R."/>
            <person name="Ehrlich G.D."/>
            <person name="Janto B."/>
        </authorList>
    </citation>
    <scope>NUCLEOTIDE SEQUENCE [LARGE SCALE GENOMIC DNA]</scope>
    <source>
        <strain evidence="1 2">AM31D</strain>
    </source>
</reference>
<dbReference type="Pfam" id="PF26595">
    <property type="entry name" value="A_ENA"/>
    <property type="match status" value="1"/>
</dbReference>
<evidence type="ECO:0000313" key="1">
    <source>
        <dbReference type="EMBL" id="ARK32717.1"/>
    </source>
</evidence>
<organism evidence="1 2">
    <name type="scientific">Halalkalibacter krulwichiae</name>
    <dbReference type="NCBI Taxonomy" id="199441"/>
    <lineage>
        <taxon>Bacteria</taxon>
        <taxon>Bacillati</taxon>
        <taxon>Bacillota</taxon>
        <taxon>Bacilli</taxon>
        <taxon>Bacillales</taxon>
        <taxon>Bacillaceae</taxon>
        <taxon>Halalkalibacter</taxon>
    </lineage>
</organism>
<dbReference type="KEGG" id="bkw:BkAM31D_24245"/>
<proteinExistence type="predicted"/>
<dbReference type="InterPro" id="IPR058705">
    <property type="entry name" value="A_ENA"/>
</dbReference>
<dbReference type="STRING" id="199441.BkAM31D_24245"/>
<sequence length="132" mass="15513">MSMPQIPKEPHRPDKKKVVIDLFESIALEEIALSHILNAEAEKIQAFVGEDLDFPTCPSNHDISKFNNGVVQLLETVVMKEWLLLRKFENVMQLVDDHCFCGKKHVKKHEKECKKHHKHCKKHHKKHKKYKC</sequence>
<dbReference type="RefSeq" id="WP_235820437.1">
    <property type="nucleotide sequence ID" value="NZ_CP020814.1"/>
</dbReference>
<accession>A0A1X9MGX5</accession>
<dbReference type="EMBL" id="CP020814">
    <property type="protein sequence ID" value="ARK32717.1"/>
    <property type="molecule type" value="Genomic_DNA"/>
</dbReference>
<keyword evidence="2" id="KW-1185">Reference proteome</keyword>
<name>A0A1X9MGX5_9BACI</name>
<evidence type="ECO:0000313" key="2">
    <source>
        <dbReference type="Proteomes" id="UP000193006"/>
    </source>
</evidence>
<dbReference type="AlphaFoldDB" id="A0A1X9MGX5"/>
<gene>
    <name evidence="1" type="ORF">BkAM31D_24245</name>
</gene>
<dbReference type="Proteomes" id="UP000193006">
    <property type="component" value="Chromosome"/>
</dbReference>